<evidence type="ECO:0000313" key="4">
    <source>
        <dbReference type="Proteomes" id="UP000318801"/>
    </source>
</evidence>
<dbReference type="CDD" id="cd06259">
    <property type="entry name" value="YdcF-like"/>
    <property type="match status" value="1"/>
</dbReference>
<gene>
    <name evidence="3" type="ORF">FJU08_04055</name>
</gene>
<accession>A0A506UG60</accession>
<dbReference type="AlphaFoldDB" id="A0A506UG60"/>
<dbReference type="Pfam" id="PF02698">
    <property type="entry name" value="DUF218"/>
    <property type="match status" value="1"/>
</dbReference>
<dbReference type="OrthoDB" id="9809813at2"/>
<dbReference type="EMBL" id="VHLG01000002">
    <property type="protein sequence ID" value="TPW32194.1"/>
    <property type="molecule type" value="Genomic_DNA"/>
</dbReference>
<dbReference type="RefSeq" id="WP_141147705.1">
    <property type="nucleotide sequence ID" value="NZ_VHLG01000002.1"/>
</dbReference>
<dbReference type="InterPro" id="IPR051599">
    <property type="entry name" value="Cell_Envelope_Assoc"/>
</dbReference>
<proteinExistence type="predicted"/>
<dbReference type="InterPro" id="IPR014729">
    <property type="entry name" value="Rossmann-like_a/b/a_fold"/>
</dbReference>
<dbReference type="PANTHER" id="PTHR30336">
    <property type="entry name" value="INNER MEMBRANE PROTEIN, PROBABLE PERMEASE"/>
    <property type="match status" value="1"/>
</dbReference>
<evidence type="ECO:0000313" key="3">
    <source>
        <dbReference type="EMBL" id="TPW32194.1"/>
    </source>
</evidence>
<protein>
    <submittedName>
        <fullName evidence="3">YdcF family protein</fullName>
    </submittedName>
</protein>
<comment type="caution">
    <text evidence="3">The sequence shown here is derived from an EMBL/GenBank/DDBJ whole genome shotgun (WGS) entry which is preliminary data.</text>
</comment>
<keyword evidence="4" id="KW-1185">Reference proteome</keyword>
<dbReference type="InterPro" id="IPR003848">
    <property type="entry name" value="DUF218"/>
</dbReference>
<dbReference type="GO" id="GO:0005886">
    <property type="term" value="C:plasma membrane"/>
    <property type="evidence" value="ECO:0007669"/>
    <property type="project" value="TreeGrafter"/>
</dbReference>
<sequence>MFVFSKLFWIAIQPLVMSLLLMLFSLLALAAGSSVLSGLFGGLAALILTVTLFTNAGTMAMLVLERRFSRPTLDQPPAAAIILGGGINTSLSAARGGYALTRAGERYIEAVRLSRLYPAMKIVVSGGDNAIGRATEGETAPALRLFAALGVDENNLLEEPASRNTAENAAFTGKLLRQTGFRGDLLLITSAYHMPRAMSLFARQGIAVLPWPTDFRTRGDERFGLSLDRPSSNADITSTAIREWFGLLSYRMMGRTKTFLPSARS</sequence>
<reference evidence="3 4" key="1">
    <citation type="submission" date="2019-06" db="EMBL/GenBank/DDBJ databases">
        <authorList>
            <person name="Li M."/>
        </authorList>
    </citation>
    <scope>NUCLEOTIDE SEQUENCE [LARGE SCALE GENOMIC DNA]</scope>
    <source>
        <strain evidence="3 4">BGMRC2036</strain>
    </source>
</reference>
<dbReference type="GO" id="GO:0043164">
    <property type="term" value="P:Gram-negative-bacterium-type cell wall biogenesis"/>
    <property type="evidence" value="ECO:0007669"/>
    <property type="project" value="TreeGrafter"/>
</dbReference>
<dbReference type="PANTHER" id="PTHR30336:SF4">
    <property type="entry name" value="ENVELOPE BIOGENESIS FACTOR ELYC"/>
    <property type="match status" value="1"/>
</dbReference>
<dbReference type="GO" id="GO:0000270">
    <property type="term" value="P:peptidoglycan metabolic process"/>
    <property type="evidence" value="ECO:0007669"/>
    <property type="project" value="TreeGrafter"/>
</dbReference>
<evidence type="ECO:0000259" key="2">
    <source>
        <dbReference type="Pfam" id="PF02698"/>
    </source>
</evidence>
<dbReference type="Gene3D" id="3.40.50.620">
    <property type="entry name" value="HUPs"/>
    <property type="match status" value="1"/>
</dbReference>
<keyword evidence="1" id="KW-0472">Membrane</keyword>
<name>A0A506UG60_9HYPH</name>
<keyword evidence="1" id="KW-0812">Transmembrane</keyword>
<evidence type="ECO:0000256" key="1">
    <source>
        <dbReference type="SAM" id="Phobius"/>
    </source>
</evidence>
<dbReference type="Proteomes" id="UP000318801">
    <property type="component" value="Unassembled WGS sequence"/>
</dbReference>
<keyword evidence="1" id="KW-1133">Transmembrane helix</keyword>
<feature type="transmembrane region" description="Helical" evidence="1">
    <location>
        <begin position="40"/>
        <end position="64"/>
    </location>
</feature>
<organism evidence="3 4">
    <name type="scientific">Martelella alba</name>
    <dbReference type="NCBI Taxonomy" id="2590451"/>
    <lineage>
        <taxon>Bacteria</taxon>
        <taxon>Pseudomonadati</taxon>
        <taxon>Pseudomonadota</taxon>
        <taxon>Alphaproteobacteria</taxon>
        <taxon>Hyphomicrobiales</taxon>
        <taxon>Aurantimonadaceae</taxon>
        <taxon>Martelella</taxon>
    </lineage>
</organism>
<feature type="domain" description="DUF218" evidence="2">
    <location>
        <begin position="79"/>
        <end position="246"/>
    </location>
</feature>